<evidence type="ECO:0000313" key="2">
    <source>
        <dbReference type="EMBL" id="QBZ57771.1"/>
    </source>
</evidence>
<feature type="region of interest" description="Disordered" evidence="1">
    <location>
        <begin position="130"/>
        <end position="178"/>
    </location>
</feature>
<gene>
    <name evidence="2" type="ORF">PoMZ_02706</name>
</gene>
<evidence type="ECO:0000256" key="1">
    <source>
        <dbReference type="SAM" id="MobiDB-lite"/>
    </source>
</evidence>
<dbReference type="PANTHER" id="PTHR42103">
    <property type="entry name" value="ALPHA/BETA-HYDROLASES SUPERFAMILY PROTEIN"/>
    <property type="match status" value="1"/>
</dbReference>
<sequence length="558" mass="59806">MLPSPTLSLTLPSLHDGTILDVRVYHPWSLSPSPKAPPWRHHAAVVAHPYAPMGGSYDDAIVGLVAETLLRAGFLVVTFNFRGAHGSAGRTSWTAKAERADYMSVAGFACHYAHFLDPFHHSTSAFDSRPITPIPDIEDERQITPPSTRHALSPSSPPPPTRTTTNLNPTSNPPPPSSLSPLLLFAGYSYGAMITTQIPSLPTILQHFVCPEAGSNAAEIRLRARSIADSQNTILGAARRAAERERRGLGDSPRKSLGVRIGGDEDVTGRRKSYDRSPLRASFDDAEEKLRRGVADLLAKTSRHHHHQSLSGQVGSPQRTASAGGGRRSVSDRRSVSLPHAGRPPSGQWDVPVPDEGEEDRTGQGQNSAEEAEVKKLPVLEHPPNPRTAYLMVSPPLSIAGNLTTLSFSLPGLTRRAKSTRRSSSQLPTTVMTDGEVDAGGIAGNSTQKPVTAKAVRAASTMFPPPSELEEAEQKLVESPSLVVYGDTDVFVSNRRMREWAARLQGVPGSKFRAHEVSSAGHFWQETPGPGGGEPVASVLMHAVGTFAEVLLKDVAPG</sequence>
<feature type="region of interest" description="Disordered" evidence="1">
    <location>
        <begin position="238"/>
        <end position="280"/>
    </location>
</feature>
<feature type="compositionally biased region" description="Basic and acidic residues" evidence="1">
    <location>
        <begin position="267"/>
        <end position="278"/>
    </location>
</feature>
<dbReference type="SUPFAM" id="SSF53474">
    <property type="entry name" value="alpha/beta-Hydrolases"/>
    <property type="match status" value="2"/>
</dbReference>
<evidence type="ECO:0000313" key="3">
    <source>
        <dbReference type="Proteomes" id="UP000294847"/>
    </source>
</evidence>
<dbReference type="EMBL" id="CP034205">
    <property type="protein sequence ID" value="QBZ57771.1"/>
    <property type="molecule type" value="Genomic_DNA"/>
</dbReference>
<feature type="compositionally biased region" description="Basic and acidic residues" evidence="1">
    <location>
        <begin position="240"/>
        <end position="254"/>
    </location>
</feature>
<name>A0A4P7N900_PYROR</name>
<dbReference type="Gene3D" id="3.40.50.1820">
    <property type="entry name" value="alpha/beta hydrolase"/>
    <property type="match status" value="2"/>
</dbReference>
<proteinExistence type="predicted"/>
<organism evidence="2 3">
    <name type="scientific">Pyricularia oryzae</name>
    <name type="common">Rice blast fungus</name>
    <name type="synonym">Magnaporthe oryzae</name>
    <dbReference type="NCBI Taxonomy" id="318829"/>
    <lineage>
        <taxon>Eukaryota</taxon>
        <taxon>Fungi</taxon>
        <taxon>Dikarya</taxon>
        <taxon>Ascomycota</taxon>
        <taxon>Pezizomycotina</taxon>
        <taxon>Sordariomycetes</taxon>
        <taxon>Sordariomycetidae</taxon>
        <taxon>Magnaporthales</taxon>
        <taxon>Pyriculariaceae</taxon>
        <taxon>Pyricularia</taxon>
    </lineage>
</organism>
<dbReference type="PANTHER" id="PTHR42103:SF2">
    <property type="entry name" value="AB HYDROLASE-1 DOMAIN-CONTAINING PROTEIN"/>
    <property type="match status" value="1"/>
</dbReference>
<dbReference type="AlphaFoldDB" id="A0A4P7N900"/>
<dbReference type="Proteomes" id="UP000294847">
    <property type="component" value="Chromosome 2"/>
</dbReference>
<evidence type="ECO:0008006" key="4">
    <source>
        <dbReference type="Google" id="ProtNLM"/>
    </source>
</evidence>
<accession>A0A4P7N900</accession>
<feature type="compositionally biased region" description="Polar residues" evidence="1">
    <location>
        <begin position="309"/>
        <end position="318"/>
    </location>
</feature>
<dbReference type="InterPro" id="IPR029058">
    <property type="entry name" value="AB_hydrolase_fold"/>
</dbReference>
<feature type="region of interest" description="Disordered" evidence="1">
    <location>
        <begin position="414"/>
        <end position="448"/>
    </location>
</feature>
<feature type="region of interest" description="Disordered" evidence="1">
    <location>
        <begin position="301"/>
        <end position="385"/>
    </location>
</feature>
<reference evidence="2 3" key="1">
    <citation type="journal article" date="2019" name="Mol. Biol. Evol.">
        <title>Blast fungal genomes show frequent chromosomal changes, gene gains and losses, and effector gene turnover.</title>
        <authorList>
            <person name="Gomez Luciano L.B."/>
            <person name="Jason Tsai I."/>
            <person name="Chuma I."/>
            <person name="Tosa Y."/>
            <person name="Chen Y.H."/>
            <person name="Li J.Y."/>
            <person name="Li M.Y."/>
            <person name="Jade Lu M.Y."/>
            <person name="Nakayashiki H."/>
            <person name="Li W.H."/>
        </authorList>
    </citation>
    <scope>NUCLEOTIDE SEQUENCE [LARGE SCALE GENOMIC DNA]</scope>
    <source>
        <strain evidence="2">MZ5-1-6</strain>
    </source>
</reference>
<protein>
    <recommendedName>
        <fullName evidence="4">AB hydrolase-1 domain-containing protein</fullName>
    </recommendedName>
</protein>